<feature type="chain" id="PRO_5020759370" evidence="6">
    <location>
        <begin position="31"/>
        <end position="509"/>
    </location>
</feature>
<evidence type="ECO:0000259" key="7">
    <source>
        <dbReference type="Pfam" id="PF07980"/>
    </source>
</evidence>
<dbReference type="RefSeq" id="WP_083415723.1">
    <property type="nucleotide sequence ID" value="NZ_CANLRM010000002.1"/>
</dbReference>
<evidence type="ECO:0000259" key="8">
    <source>
        <dbReference type="Pfam" id="PF14322"/>
    </source>
</evidence>
<comment type="subcellular location">
    <subcellularLocation>
        <location evidence="1">Cell outer membrane</location>
    </subcellularLocation>
</comment>
<dbReference type="InterPro" id="IPR011990">
    <property type="entry name" value="TPR-like_helical_dom_sf"/>
</dbReference>
<evidence type="ECO:0000256" key="3">
    <source>
        <dbReference type="ARBA" id="ARBA00022729"/>
    </source>
</evidence>
<proteinExistence type="inferred from homology"/>
<dbReference type="CDD" id="cd08977">
    <property type="entry name" value="SusD"/>
    <property type="match status" value="1"/>
</dbReference>
<dbReference type="InterPro" id="IPR033985">
    <property type="entry name" value="SusD-like_N"/>
</dbReference>
<dbReference type="Proteomes" id="UP000294824">
    <property type="component" value="Unassembled WGS sequence"/>
</dbReference>
<protein>
    <submittedName>
        <fullName evidence="9">Putative outer membrane starch-binding protein</fullName>
    </submittedName>
</protein>
<feature type="signal peptide" evidence="6">
    <location>
        <begin position="1"/>
        <end position="30"/>
    </location>
</feature>
<gene>
    <name evidence="9" type="ORF">DFQ06_2306</name>
</gene>
<comment type="similarity">
    <text evidence="2">Belongs to the SusD family.</text>
</comment>
<evidence type="ECO:0000256" key="4">
    <source>
        <dbReference type="ARBA" id="ARBA00023136"/>
    </source>
</evidence>
<dbReference type="PROSITE" id="PS51257">
    <property type="entry name" value="PROKAR_LIPOPROTEIN"/>
    <property type="match status" value="1"/>
</dbReference>
<organism evidence="9 10">
    <name type="scientific">Algibacter lectus</name>
    <dbReference type="NCBI Taxonomy" id="221126"/>
    <lineage>
        <taxon>Bacteria</taxon>
        <taxon>Pseudomonadati</taxon>
        <taxon>Bacteroidota</taxon>
        <taxon>Flavobacteriia</taxon>
        <taxon>Flavobacteriales</taxon>
        <taxon>Flavobacteriaceae</taxon>
        <taxon>Algibacter</taxon>
    </lineage>
</organism>
<dbReference type="Gene3D" id="1.25.40.390">
    <property type="match status" value="1"/>
</dbReference>
<sequence>MKNIKFFNLTNAKMLSAFILLSVLSIQSCADLDEDPTLSRLAPGQYTLQEELELGVTGIYSRLRNASQWSTFFVNGWSGDDITTHRVSNKEDFREFDQRSIAPTNGRISSNWRDIYAMVRAANNVLESSEGLQLTDQDAQNRLLGEIYFLRGTMFFHLTRIHGAIPLPLTSIPDFEIGLSTQEEVYAQIEADLLQAETLLPAVYPNVQPGAPRPNSGSARALLARLYLDWAGFPAKDTSKYEQAATSAQTVMNNASSHGFALVDDLEDLWLLSNRFNNESIWTIAYNKASELHNRKYGKLGNPSDVGGWQETFAEIRFFEDFPEGPRKEATYRTDGVWGNWENFTDQATPVFKKIAGPEGDIPLSDFNTDRNDFYMRYAEVLLIYAEASGRSGNVTPASWEALNKIRRRAAGLPYNTANASVDLTSGDIAELAFMERKWEFAGEWIRWNDLVRTERVQQALSNRDPQVSRNSSGVLLDVQNPILGSLGTDNYFAPIPQNEVDLNPNLKK</sequence>
<evidence type="ECO:0000313" key="9">
    <source>
        <dbReference type="EMBL" id="TDY62466.1"/>
    </source>
</evidence>
<feature type="domain" description="SusD-like N-terminal" evidence="8">
    <location>
        <begin position="52"/>
        <end position="228"/>
    </location>
</feature>
<evidence type="ECO:0000256" key="5">
    <source>
        <dbReference type="ARBA" id="ARBA00023237"/>
    </source>
</evidence>
<dbReference type="SUPFAM" id="SSF48452">
    <property type="entry name" value="TPR-like"/>
    <property type="match status" value="1"/>
</dbReference>
<comment type="caution">
    <text evidence="9">The sequence shown here is derived from an EMBL/GenBank/DDBJ whole genome shotgun (WGS) entry which is preliminary data.</text>
</comment>
<accession>A0A4R8MF18</accession>
<keyword evidence="3 6" id="KW-0732">Signal</keyword>
<keyword evidence="4" id="KW-0472">Membrane</keyword>
<keyword evidence="10" id="KW-1185">Reference proteome</keyword>
<dbReference type="Pfam" id="PF14322">
    <property type="entry name" value="SusD-like_3"/>
    <property type="match status" value="1"/>
</dbReference>
<feature type="domain" description="RagB/SusD" evidence="7">
    <location>
        <begin position="367"/>
        <end position="508"/>
    </location>
</feature>
<evidence type="ECO:0000256" key="1">
    <source>
        <dbReference type="ARBA" id="ARBA00004442"/>
    </source>
</evidence>
<dbReference type="EMBL" id="SORL01000008">
    <property type="protein sequence ID" value="TDY62466.1"/>
    <property type="molecule type" value="Genomic_DNA"/>
</dbReference>
<evidence type="ECO:0000256" key="6">
    <source>
        <dbReference type="SAM" id="SignalP"/>
    </source>
</evidence>
<reference evidence="9 10" key="1">
    <citation type="submission" date="2019-03" db="EMBL/GenBank/DDBJ databases">
        <title>Genomic Encyclopedia of Type Strains, Phase III (KMG-III): the genomes of soil and plant-associated and newly described type strains.</title>
        <authorList>
            <person name="Whitman W."/>
        </authorList>
    </citation>
    <scope>NUCLEOTIDE SEQUENCE [LARGE SCALE GENOMIC DNA]</scope>
    <source>
        <strain evidence="9 10">CECT 8301</strain>
    </source>
</reference>
<dbReference type="Pfam" id="PF07980">
    <property type="entry name" value="SusD_RagB"/>
    <property type="match status" value="1"/>
</dbReference>
<evidence type="ECO:0000256" key="2">
    <source>
        <dbReference type="ARBA" id="ARBA00006275"/>
    </source>
</evidence>
<dbReference type="GO" id="GO:0009279">
    <property type="term" value="C:cell outer membrane"/>
    <property type="evidence" value="ECO:0007669"/>
    <property type="project" value="UniProtKB-SubCell"/>
</dbReference>
<evidence type="ECO:0000313" key="10">
    <source>
        <dbReference type="Proteomes" id="UP000294824"/>
    </source>
</evidence>
<dbReference type="InterPro" id="IPR012944">
    <property type="entry name" value="SusD_RagB_dom"/>
</dbReference>
<dbReference type="AlphaFoldDB" id="A0A4R8MF18"/>
<keyword evidence="5" id="KW-0998">Cell outer membrane</keyword>
<name>A0A4R8MF18_9FLAO</name>